<dbReference type="InterPro" id="IPR021719">
    <property type="entry name" value="Prot_inh_I78"/>
</dbReference>
<protein>
    <recommendedName>
        <fullName evidence="3">Peptidase inhibitor I78 family protein</fullName>
    </recommendedName>
</protein>
<name>A0A501WV33_9RHOB</name>
<evidence type="ECO:0008006" key="3">
    <source>
        <dbReference type="Google" id="ProtNLM"/>
    </source>
</evidence>
<reference evidence="1 2" key="1">
    <citation type="submission" date="2019-06" db="EMBL/GenBank/DDBJ databases">
        <title>A novel bacterium of genus Amaricoccus, isolated from marine sediment.</title>
        <authorList>
            <person name="Huang H."/>
            <person name="Mo K."/>
            <person name="Hu Y."/>
        </authorList>
    </citation>
    <scope>NUCLEOTIDE SEQUENCE [LARGE SCALE GENOMIC DNA]</scope>
    <source>
        <strain evidence="1 2">HB172011</strain>
    </source>
</reference>
<dbReference type="Proteomes" id="UP000319255">
    <property type="component" value="Unassembled WGS sequence"/>
</dbReference>
<dbReference type="Pfam" id="PF11720">
    <property type="entry name" value="Inhibitor_I78"/>
    <property type="match status" value="1"/>
</dbReference>
<keyword evidence="2" id="KW-1185">Reference proteome</keyword>
<dbReference type="AlphaFoldDB" id="A0A501WV33"/>
<proteinExistence type="predicted"/>
<dbReference type="Gene3D" id="3.30.10.10">
    <property type="entry name" value="Trypsin Inhibitor V, subunit A"/>
    <property type="match status" value="1"/>
</dbReference>
<gene>
    <name evidence="1" type="ORF">FJM51_07560</name>
</gene>
<organism evidence="1 2">
    <name type="scientific">Amaricoccus solimangrovi</name>
    <dbReference type="NCBI Taxonomy" id="2589815"/>
    <lineage>
        <taxon>Bacteria</taxon>
        <taxon>Pseudomonadati</taxon>
        <taxon>Pseudomonadota</taxon>
        <taxon>Alphaproteobacteria</taxon>
        <taxon>Rhodobacterales</taxon>
        <taxon>Paracoccaceae</taxon>
        <taxon>Amaricoccus</taxon>
    </lineage>
</organism>
<evidence type="ECO:0000313" key="2">
    <source>
        <dbReference type="Proteomes" id="UP000319255"/>
    </source>
</evidence>
<sequence length="135" mass="13794">MIYSRLPGSGGGGLCSRTPRDCLRGHRDARRATMNHPFRAACLGLGALLALGACAGLRSGGEEVAAASAGSGRDSCGAIDHQSLVGQSAATLDPAALPEGTRVLFPGMPATTDHREDRMNVEVGSGDKVARVYCG</sequence>
<dbReference type="EMBL" id="VFRP01000004">
    <property type="protein sequence ID" value="TPE52260.1"/>
    <property type="molecule type" value="Genomic_DNA"/>
</dbReference>
<evidence type="ECO:0000313" key="1">
    <source>
        <dbReference type="EMBL" id="TPE52260.1"/>
    </source>
</evidence>
<comment type="caution">
    <text evidence="1">The sequence shown here is derived from an EMBL/GenBank/DDBJ whole genome shotgun (WGS) entry which is preliminary data.</text>
</comment>
<dbReference type="OrthoDB" id="8724542at2"/>
<accession>A0A501WV33</accession>